<evidence type="ECO:0000256" key="8">
    <source>
        <dbReference type="ARBA" id="ARBA00049299"/>
    </source>
</evidence>
<keyword evidence="4" id="KW-0067">ATP-binding</keyword>
<feature type="region of interest" description="Disordered" evidence="10">
    <location>
        <begin position="1"/>
        <end position="25"/>
    </location>
</feature>
<keyword evidence="2" id="KW-0547">Nucleotide-binding</keyword>
<feature type="domain" description="Protein kinase" evidence="11">
    <location>
        <begin position="78"/>
        <end position="345"/>
    </location>
</feature>
<evidence type="ECO:0000256" key="3">
    <source>
        <dbReference type="ARBA" id="ARBA00022777"/>
    </source>
</evidence>
<comment type="catalytic activity">
    <reaction evidence="8">
        <text>L-threonyl-[protein] + ATP = O-phospho-L-threonyl-[protein] + ADP + H(+)</text>
        <dbReference type="Rhea" id="RHEA:46608"/>
        <dbReference type="Rhea" id="RHEA-COMP:11060"/>
        <dbReference type="Rhea" id="RHEA-COMP:11605"/>
        <dbReference type="ChEBI" id="CHEBI:15378"/>
        <dbReference type="ChEBI" id="CHEBI:30013"/>
        <dbReference type="ChEBI" id="CHEBI:30616"/>
        <dbReference type="ChEBI" id="CHEBI:61977"/>
        <dbReference type="ChEBI" id="CHEBI:456216"/>
        <dbReference type="EC" id="2.7.12.2"/>
    </reaction>
</comment>
<dbReference type="InterPro" id="IPR000719">
    <property type="entry name" value="Prot_kinase_dom"/>
</dbReference>
<comment type="catalytic activity">
    <reaction evidence="7">
        <text>L-seryl-[protein] + ATP = O-phospho-L-seryl-[protein] + ADP + H(+)</text>
        <dbReference type="Rhea" id="RHEA:17989"/>
        <dbReference type="Rhea" id="RHEA-COMP:9863"/>
        <dbReference type="Rhea" id="RHEA-COMP:11604"/>
        <dbReference type="ChEBI" id="CHEBI:15378"/>
        <dbReference type="ChEBI" id="CHEBI:29999"/>
        <dbReference type="ChEBI" id="CHEBI:30616"/>
        <dbReference type="ChEBI" id="CHEBI:83421"/>
        <dbReference type="ChEBI" id="CHEBI:456216"/>
        <dbReference type="EC" id="2.7.12.2"/>
    </reaction>
</comment>
<reference evidence="13" key="1">
    <citation type="submission" date="2015-09" db="EMBL/GenBank/DDBJ databases">
        <authorList>
            <consortium name="Pathogen Informatics"/>
        </authorList>
    </citation>
    <scope>NUCLEOTIDE SEQUENCE [LARGE SCALE GENOMIC DNA]</scope>
    <source>
        <strain evidence="13">Lake Konstanz</strain>
    </source>
</reference>
<evidence type="ECO:0000256" key="1">
    <source>
        <dbReference type="ARBA" id="ARBA00022679"/>
    </source>
</evidence>
<dbReference type="InterPro" id="IPR011009">
    <property type="entry name" value="Kinase-like_dom_sf"/>
</dbReference>
<evidence type="ECO:0000259" key="11">
    <source>
        <dbReference type="PROSITE" id="PS50011"/>
    </source>
</evidence>
<dbReference type="Proteomes" id="UP000051952">
    <property type="component" value="Unassembled WGS sequence"/>
</dbReference>
<dbReference type="OMA" id="PRLHTSY"/>
<dbReference type="PANTHER" id="PTHR48013:SF9">
    <property type="entry name" value="DUAL SPECIFICITY MITOGEN-ACTIVATED PROTEIN KINASE KINASE 5"/>
    <property type="match status" value="1"/>
</dbReference>
<dbReference type="PROSITE" id="PS50011">
    <property type="entry name" value="PROTEIN_KINASE_DOM"/>
    <property type="match status" value="1"/>
</dbReference>
<evidence type="ECO:0000256" key="7">
    <source>
        <dbReference type="ARBA" id="ARBA00049014"/>
    </source>
</evidence>
<dbReference type="GO" id="GO:0005524">
    <property type="term" value="F:ATP binding"/>
    <property type="evidence" value="ECO:0007669"/>
    <property type="project" value="UniProtKB-KW"/>
</dbReference>
<gene>
    <name evidence="12" type="ORF">BSAL_92015</name>
</gene>
<evidence type="ECO:0000256" key="10">
    <source>
        <dbReference type="SAM" id="MobiDB-lite"/>
    </source>
</evidence>
<keyword evidence="1" id="KW-0808">Transferase</keyword>
<dbReference type="OrthoDB" id="10252354at2759"/>
<keyword evidence="13" id="KW-1185">Reference proteome</keyword>
<name>A0A0S4J444_BODSA</name>
<evidence type="ECO:0000256" key="5">
    <source>
        <dbReference type="ARBA" id="ARBA00038035"/>
    </source>
</evidence>
<evidence type="ECO:0000313" key="13">
    <source>
        <dbReference type="Proteomes" id="UP000051952"/>
    </source>
</evidence>
<sequence length="402" mass="43879">MAPKLKPMASSHHRVSSTHESKDPDEIVVGNIKVGKDGIVFLAQGSPHTTTNCTDGVPLEPGTPGTPFTNPTVRLDQLEKKRALGEGRQGTVSQYVLKEDRNVSFAVKKIAVASATDPKCLQSLGAELRNIFTEDNEYTIKLYNAFYRSHNLYLVMEYMNWGNLEELCSAQPRLTEPVSAYIAGQILHSLALLHRRHVVAGSADGKETRQIHRDIKPANVLLACDGRVKLADFGVAANAETVGASSFVGTTSYMSPERIKGSTHGPQSDIWSVGVVVAQMMLGEYPFSSAKTSFMKLLQEITQFDRLDFKGIPASAECVDFIDRCLAPKEDERWSAEQLLKHPWLESNETKGREELRALLDNTGDVALHRANTSITTNEDGDSSPLIVGTAIASGATATPKK</sequence>
<dbReference type="GO" id="GO:0004708">
    <property type="term" value="F:MAP kinase kinase activity"/>
    <property type="evidence" value="ECO:0007669"/>
    <property type="project" value="UniProtKB-EC"/>
</dbReference>
<proteinExistence type="inferred from homology"/>
<dbReference type="PANTHER" id="PTHR48013">
    <property type="entry name" value="DUAL SPECIFICITY MITOGEN-ACTIVATED PROTEIN KINASE KINASE 5-RELATED"/>
    <property type="match status" value="1"/>
</dbReference>
<evidence type="ECO:0000313" key="12">
    <source>
        <dbReference type="EMBL" id="CUG86215.1"/>
    </source>
</evidence>
<protein>
    <recommendedName>
        <fullName evidence="6">mitogen-activated protein kinase kinase</fullName>
        <ecNumber evidence="6">2.7.12.2</ecNumber>
    </recommendedName>
</protein>
<dbReference type="EC" id="2.7.12.2" evidence="6"/>
<organism evidence="12 13">
    <name type="scientific">Bodo saltans</name>
    <name type="common">Flagellated protozoan</name>
    <dbReference type="NCBI Taxonomy" id="75058"/>
    <lineage>
        <taxon>Eukaryota</taxon>
        <taxon>Discoba</taxon>
        <taxon>Euglenozoa</taxon>
        <taxon>Kinetoplastea</taxon>
        <taxon>Metakinetoplastina</taxon>
        <taxon>Eubodonida</taxon>
        <taxon>Bodonidae</taxon>
        <taxon>Bodo</taxon>
    </lineage>
</organism>
<dbReference type="VEuPathDB" id="TriTrypDB:BSAL_92015"/>
<evidence type="ECO:0000256" key="2">
    <source>
        <dbReference type="ARBA" id="ARBA00022741"/>
    </source>
</evidence>
<comment type="catalytic activity">
    <reaction evidence="9">
        <text>L-tyrosyl-[protein] + ATP = O-phospho-L-tyrosyl-[protein] + ADP + H(+)</text>
        <dbReference type="Rhea" id="RHEA:10596"/>
        <dbReference type="Rhea" id="RHEA-COMP:10136"/>
        <dbReference type="Rhea" id="RHEA-COMP:20101"/>
        <dbReference type="ChEBI" id="CHEBI:15378"/>
        <dbReference type="ChEBI" id="CHEBI:30616"/>
        <dbReference type="ChEBI" id="CHEBI:46858"/>
        <dbReference type="ChEBI" id="CHEBI:61978"/>
        <dbReference type="ChEBI" id="CHEBI:456216"/>
        <dbReference type="EC" id="2.7.12.2"/>
    </reaction>
</comment>
<accession>A0A0S4J444</accession>
<keyword evidence="3 12" id="KW-0418">Kinase</keyword>
<dbReference type="Pfam" id="PF00069">
    <property type="entry name" value="Pkinase"/>
    <property type="match status" value="1"/>
</dbReference>
<evidence type="ECO:0000256" key="9">
    <source>
        <dbReference type="ARBA" id="ARBA00051693"/>
    </source>
</evidence>
<dbReference type="AlphaFoldDB" id="A0A0S4J444"/>
<evidence type="ECO:0000256" key="6">
    <source>
        <dbReference type="ARBA" id="ARBA00038999"/>
    </source>
</evidence>
<dbReference type="SMART" id="SM00220">
    <property type="entry name" value="S_TKc"/>
    <property type="match status" value="1"/>
</dbReference>
<evidence type="ECO:0000256" key="4">
    <source>
        <dbReference type="ARBA" id="ARBA00022840"/>
    </source>
</evidence>
<dbReference type="EMBL" id="CYKH01001261">
    <property type="protein sequence ID" value="CUG86215.1"/>
    <property type="molecule type" value="Genomic_DNA"/>
</dbReference>
<dbReference type="Gene3D" id="1.10.510.10">
    <property type="entry name" value="Transferase(Phosphotransferase) domain 1"/>
    <property type="match status" value="1"/>
</dbReference>
<comment type="similarity">
    <text evidence="5">Belongs to the protein kinase superfamily. STE Ser/Thr protein kinase family. MAP kinase kinase subfamily.</text>
</comment>
<dbReference type="SUPFAM" id="SSF56112">
    <property type="entry name" value="Protein kinase-like (PK-like)"/>
    <property type="match status" value="1"/>
</dbReference>